<keyword evidence="2" id="KW-1185">Reference proteome</keyword>
<comment type="caution">
    <text evidence="1">The sequence shown here is derived from an EMBL/GenBank/DDBJ whole genome shotgun (WGS) entry which is preliminary data.</text>
</comment>
<dbReference type="PATRIC" id="fig|1225564.3.peg.6567"/>
<name>A0A0H1R6T9_9HYPH</name>
<proteinExistence type="predicted"/>
<organism evidence="1 2">
    <name type="scientific">Microvirga vignae</name>
    <dbReference type="NCBI Taxonomy" id="1225564"/>
    <lineage>
        <taxon>Bacteria</taxon>
        <taxon>Pseudomonadati</taxon>
        <taxon>Pseudomonadota</taxon>
        <taxon>Alphaproteobacteria</taxon>
        <taxon>Hyphomicrobiales</taxon>
        <taxon>Methylobacteriaceae</taxon>
        <taxon>Microvirga</taxon>
    </lineage>
</organism>
<gene>
    <name evidence="1" type="ORF">AA309_25120</name>
</gene>
<sequence>MPRCLGNPPCAYRATVPVRHAVALGEDVLDRDMQIRKHGLERLNVLLDPLEAKTRSRRMVEEVVRDLLIDGSGIEVVRGRLVVCPDQGLVAVRLVRHEGLSCWRCYINEV</sequence>
<reference evidence="1 2" key="1">
    <citation type="submission" date="2015-05" db="EMBL/GenBank/DDBJ databases">
        <title>Draft genome sequence of Microvirga vignae strain BR3299, a novel nitrogen fixing bacteria isolated from Brazil semi-aired region.</title>
        <authorList>
            <person name="Zilli J.E."/>
            <person name="Passos S.R."/>
            <person name="Leite J."/>
            <person name="Baldani J.I."/>
            <person name="Xavier G.R."/>
            <person name="Rumjaneck N.G."/>
            <person name="Simoes-Araujo J.L."/>
        </authorList>
    </citation>
    <scope>NUCLEOTIDE SEQUENCE [LARGE SCALE GENOMIC DNA]</scope>
    <source>
        <strain evidence="1 2">BR3299</strain>
    </source>
</reference>
<dbReference type="EMBL" id="LCYG01000080">
    <property type="protein sequence ID" value="KLK90541.1"/>
    <property type="molecule type" value="Genomic_DNA"/>
</dbReference>
<dbReference type="Proteomes" id="UP000035489">
    <property type="component" value="Unassembled WGS sequence"/>
</dbReference>
<dbReference type="AlphaFoldDB" id="A0A0H1R6T9"/>
<accession>A0A0H1R6T9</accession>
<protein>
    <submittedName>
        <fullName evidence="1">Uncharacterized protein</fullName>
    </submittedName>
</protein>
<evidence type="ECO:0000313" key="2">
    <source>
        <dbReference type="Proteomes" id="UP000035489"/>
    </source>
</evidence>
<evidence type="ECO:0000313" key="1">
    <source>
        <dbReference type="EMBL" id="KLK90541.1"/>
    </source>
</evidence>